<gene>
    <name evidence="2" type="ORF">OIDMADRAFT_51013</name>
</gene>
<reference evidence="3" key="2">
    <citation type="submission" date="2015-01" db="EMBL/GenBank/DDBJ databases">
        <title>Evolutionary Origins and Diversification of the Mycorrhizal Mutualists.</title>
        <authorList>
            <consortium name="DOE Joint Genome Institute"/>
            <consortium name="Mycorrhizal Genomics Consortium"/>
            <person name="Kohler A."/>
            <person name="Kuo A."/>
            <person name="Nagy L.G."/>
            <person name="Floudas D."/>
            <person name="Copeland A."/>
            <person name="Barry K.W."/>
            <person name="Cichocki N."/>
            <person name="Veneault-Fourrey C."/>
            <person name="LaButti K."/>
            <person name="Lindquist E.A."/>
            <person name="Lipzen A."/>
            <person name="Lundell T."/>
            <person name="Morin E."/>
            <person name="Murat C."/>
            <person name="Riley R."/>
            <person name="Ohm R."/>
            <person name="Sun H."/>
            <person name="Tunlid A."/>
            <person name="Henrissat B."/>
            <person name="Grigoriev I.V."/>
            <person name="Hibbett D.S."/>
            <person name="Martin F."/>
        </authorList>
    </citation>
    <scope>NUCLEOTIDE SEQUENCE [LARGE SCALE GENOMIC DNA]</scope>
    <source>
        <strain evidence="3">Zn</strain>
    </source>
</reference>
<evidence type="ECO:0000313" key="3">
    <source>
        <dbReference type="Proteomes" id="UP000054321"/>
    </source>
</evidence>
<evidence type="ECO:0000256" key="1">
    <source>
        <dbReference type="SAM" id="MobiDB-lite"/>
    </source>
</evidence>
<evidence type="ECO:0000313" key="2">
    <source>
        <dbReference type="EMBL" id="KIN05192.1"/>
    </source>
</evidence>
<keyword evidence="3" id="KW-1185">Reference proteome</keyword>
<reference evidence="2 3" key="1">
    <citation type="submission" date="2014-04" db="EMBL/GenBank/DDBJ databases">
        <authorList>
            <consortium name="DOE Joint Genome Institute"/>
            <person name="Kuo A."/>
            <person name="Martino E."/>
            <person name="Perotto S."/>
            <person name="Kohler A."/>
            <person name="Nagy L.G."/>
            <person name="Floudas D."/>
            <person name="Copeland A."/>
            <person name="Barry K.W."/>
            <person name="Cichocki N."/>
            <person name="Veneault-Fourrey C."/>
            <person name="LaButti K."/>
            <person name="Lindquist E.A."/>
            <person name="Lipzen A."/>
            <person name="Lundell T."/>
            <person name="Morin E."/>
            <person name="Murat C."/>
            <person name="Sun H."/>
            <person name="Tunlid A."/>
            <person name="Henrissat B."/>
            <person name="Grigoriev I.V."/>
            <person name="Hibbett D.S."/>
            <person name="Martin F."/>
            <person name="Nordberg H.P."/>
            <person name="Cantor M.N."/>
            <person name="Hua S.X."/>
        </authorList>
    </citation>
    <scope>NUCLEOTIDE SEQUENCE [LARGE SCALE GENOMIC DNA]</scope>
    <source>
        <strain evidence="2 3">Zn</strain>
    </source>
</reference>
<proteinExistence type="predicted"/>
<dbReference type="Proteomes" id="UP000054321">
    <property type="component" value="Unassembled WGS sequence"/>
</dbReference>
<dbReference type="EMBL" id="KN832872">
    <property type="protein sequence ID" value="KIN05192.1"/>
    <property type="molecule type" value="Genomic_DNA"/>
</dbReference>
<dbReference type="InParanoid" id="A0A0C3HSI0"/>
<protein>
    <submittedName>
        <fullName evidence="2">Uncharacterized protein</fullName>
    </submittedName>
</protein>
<dbReference type="AlphaFoldDB" id="A0A0C3HSI0"/>
<accession>A0A0C3HSI0</accession>
<name>A0A0C3HSI0_OIDMZ</name>
<dbReference type="HOGENOM" id="CLU_1806752_0_0_1"/>
<dbReference type="OrthoDB" id="4232626at2759"/>
<feature type="region of interest" description="Disordered" evidence="1">
    <location>
        <begin position="1"/>
        <end position="20"/>
    </location>
</feature>
<sequence>MGSPAPSDHSNTYEPWDPFDSSQQTIQANRLELCLYTDWDPDQAYDEDPPIYTHYSIEQKIAINNKAIMSKDMEQDLVLEPAAHWEHFLEPKLKNALLKKKRPLVSDDTTVVVSVTYRKTRDLIRRFDETSIDWPIIQKQLLA</sequence>
<organism evidence="2 3">
    <name type="scientific">Oidiodendron maius (strain Zn)</name>
    <dbReference type="NCBI Taxonomy" id="913774"/>
    <lineage>
        <taxon>Eukaryota</taxon>
        <taxon>Fungi</taxon>
        <taxon>Dikarya</taxon>
        <taxon>Ascomycota</taxon>
        <taxon>Pezizomycotina</taxon>
        <taxon>Leotiomycetes</taxon>
        <taxon>Leotiomycetes incertae sedis</taxon>
        <taxon>Myxotrichaceae</taxon>
        <taxon>Oidiodendron</taxon>
    </lineage>
</organism>
<dbReference type="STRING" id="913774.A0A0C3HSI0"/>